<dbReference type="AlphaFoldDB" id="A0AA86NTC8"/>
<evidence type="ECO:0000256" key="1">
    <source>
        <dbReference type="SAM" id="MobiDB-lite"/>
    </source>
</evidence>
<name>A0AA86NTC8_9EUKA</name>
<gene>
    <name evidence="2" type="ORF">HINF_LOCUS12519</name>
    <name evidence="3" type="ORF">HINF_LOCUS73661</name>
</gene>
<reference evidence="3 4" key="2">
    <citation type="submission" date="2024-07" db="EMBL/GenBank/DDBJ databases">
        <authorList>
            <person name="Akdeniz Z."/>
        </authorList>
    </citation>
    <scope>NUCLEOTIDE SEQUENCE [LARGE SCALE GENOMIC DNA]</scope>
</reference>
<feature type="region of interest" description="Disordered" evidence="1">
    <location>
        <begin position="1"/>
        <end position="21"/>
    </location>
</feature>
<evidence type="ECO:0000313" key="3">
    <source>
        <dbReference type="EMBL" id="CAL6106272.1"/>
    </source>
</evidence>
<organism evidence="2">
    <name type="scientific">Hexamita inflata</name>
    <dbReference type="NCBI Taxonomy" id="28002"/>
    <lineage>
        <taxon>Eukaryota</taxon>
        <taxon>Metamonada</taxon>
        <taxon>Diplomonadida</taxon>
        <taxon>Hexamitidae</taxon>
        <taxon>Hexamitinae</taxon>
        <taxon>Hexamita</taxon>
    </lineage>
</organism>
<dbReference type="EMBL" id="CAXDID020000608">
    <property type="protein sequence ID" value="CAL6106272.1"/>
    <property type="molecule type" value="Genomic_DNA"/>
</dbReference>
<dbReference type="EMBL" id="CATOUU010000325">
    <property type="protein sequence ID" value="CAI9924874.1"/>
    <property type="molecule type" value="Genomic_DNA"/>
</dbReference>
<evidence type="ECO:0000313" key="2">
    <source>
        <dbReference type="EMBL" id="CAI9924874.1"/>
    </source>
</evidence>
<comment type="caution">
    <text evidence="2">The sequence shown here is derived from an EMBL/GenBank/DDBJ whole genome shotgun (WGS) entry which is preliminary data.</text>
</comment>
<sequence>MGCATQFQSPPVDTSKQPESTTIQQSFELQVQVQTITQPQISADFTDFLSQIIPDDVQVTSPADVSQLIFQRLGVKENDFLSVQNQIELINILKINVNTQTLTEPISINELEEIINNIFEFGL</sequence>
<evidence type="ECO:0000313" key="4">
    <source>
        <dbReference type="Proteomes" id="UP001642409"/>
    </source>
</evidence>
<reference evidence="2" key="1">
    <citation type="submission" date="2023-06" db="EMBL/GenBank/DDBJ databases">
        <authorList>
            <person name="Kurt Z."/>
        </authorList>
    </citation>
    <scope>NUCLEOTIDE SEQUENCE</scope>
</reference>
<dbReference type="Proteomes" id="UP001642409">
    <property type="component" value="Unassembled WGS sequence"/>
</dbReference>
<proteinExistence type="predicted"/>
<accession>A0AA86NTC8</accession>
<protein>
    <submittedName>
        <fullName evidence="3">Hypothetical_protein</fullName>
    </submittedName>
</protein>
<keyword evidence="4" id="KW-1185">Reference proteome</keyword>